<dbReference type="STRING" id="930992.A0A0C9ZY20"/>
<reference evidence="2" key="2">
    <citation type="submission" date="2015-01" db="EMBL/GenBank/DDBJ databases">
        <title>Evolutionary Origins and Diversification of the Mycorrhizal Mutualists.</title>
        <authorList>
            <consortium name="DOE Joint Genome Institute"/>
            <consortium name="Mycorrhizal Genomics Consortium"/>
            <person name="Kohler A."/>
            <person name="Kuo A."/>
            <person name="Nagy L.G."/>
            <person name="Floudas D."/>
            <person name="Copeland A."/>
            <person name="Barry K.W."/>
            <person name="Cichocki N."/>
            <person name="Veneault-Fourrey C."/>
            <person name="LaButti K."/>
            <person name="Lindquist E.A."/>
            <person name="Lipzen A."/>
            <person name="Lundell T."/>
            <person name="Morin E."/>
            <person name="Murat C."/>
            <person name="Riley R."/>
            <person name="Ohm R."/>
            <person name="Sun H."/>
            <person name="Tunlid A."/>
            <person name="Henrissat B."/>
            <person name="Grigoriev I.V."/>
            <person name="Hibbett D.S."/>
            <person name="Martin F."/>
        </authorList>
    </citation>
    <scope>NUCLEOTIDE SEQUENCE [LARGE SCALE GENOMIC DNA]</scope>
    <source>
        <strain evidence="2">UH-Slu-Lm8-n1</strain>
    </source>
</reference>
<evidence type="ECO:0000313" key="1">
    <source>
        <dbReference type="EMBL" id="KIK42625.1"/>
    </source>
</evidence>
<sequence>MHQTRFGYMPFLLSIPQYSLSCLLSVLQRMSVFNLCPSWTENRKNQTPCAVAREVDNECLYSYAVMSPPSSEQAFIPSGSNVTACTCSWASYNLFSACMFCASSSPSLVSWDDWTANCPTNLMSTTTYFPSNAGVTLPSNTSIPCYAGYNRTSKNH</sequence>
<proteinExistence type="predicted"/>
<reference evidence="1 2" key="1">
    <citation type="submission" date="2014-04" db="EMBL/GenBank/DDBJ databases">
        <authorList>
            <consortium name="DOE Joint Genome Institute"/>
            <person name="Kuo A."/>
            <person name="Ruytinx J."/>
            <person name="Rineau F."/>
            <person name="Colpaert J."/>
            <person name="Kohler A."/>
            <person name="Nagy L.G."/>
            <person name="Floudas D."/>
            <person name="Copeland A."/>
            <person name="Barry K.W."/>
            <person name="Cichocki N."/>
            <person name="Veneault-Fourrey C."/>
            <person name="LaButti K."/>
            <person name="Lindquist E.A."/>
            <person name="Lipzen A."/>
            <person name="Lundell T."/>
            <person name="Morin E."/>
            <person name="Murat C."/>
            <person name="Sun H."/>
            <person name="Tunlid A."/>
            <person name="Henrissat B."/>
            <person name="Grigoriev I.V."/>
            <person name="Hibbett D.S."/>
            <person name="Martin F."/>
            <person name="Nordberg H.P."/>
            <person name="Cantor M.N."/>
            <person name="Hua S.X."/>
        </authorList>
    </citation>
    <scope>NUCLEOTIDE SEQUENCE [LARGE SCALE GENOMIC DNA]</scope>
    <source>
        <strain evidence="1 2">UH-Slu-Lm8-n1</strain>
    </source>
</reference>
<keyword evidence="2" id="KW-1185">Reference proteome</keyword>
<dbReference type="EMBL" id="KN835233">
    <property type="protein sequence ID" value="KIK42625.1"/>
    <property type="molecule type" value="Genomic_DNA"/>
</dbReference>
<dbReference type="HOGENOM" id="CLU_1687871_0_0_1"/>
<dbReference type="Proteomes" id="UP000054485">
    <property type="component" value="Unassembled WGS sequence"/>
</dbReference>
<accession>A0A0C9ZY20</accession>
<name>A0A0C9ZY20_9AGAM</name>
<dbReference type="AlphaFoldDB" id="A0A0C9ZY20"/>
<dbReference type="OrthoDB" id="2796893at2759"/>
<dbReference type="InParanoid" id="A0A0C9ZY20"/>
<evidence type="ECO:0000313" key="2">
    <source>
        <dbReference type="Proteomes" id="UP000054485"/>
    </source>
</evidence>
<organism evidence="1 2">
    <name type="scientific">Suillus luteus UH-Slu-Lm8-n1</name>
    <dbReference type="NCBI Taxonomy" id="930992"/>
    <lineage>
        <taxon>Eukaryota</taxon>
        <taxon>Fungi</taxon>
        <taxon>Dikarya</taxon>
        <taxon>Basidiomycota</taxon>
        <taxon>Agaricomycotina</taxon>
        <taxon>Agaricomycetes</taxon>
        <taxon>Agaricomycetidae</taxon>
        <taxon>Boletales</taxon>
        <taxon>Suillineae</taxon>
        <taxon>Suillaceae</taxon>
        <taxon>Suillus</taxon>
    </lineage>
</organism>
<gene>
    <name evidence="1" type="ORF">CY34DRAFT_133891</name>
</gene>
<protein>
    <submittedName>
        <fullName evidence="1">Uncharacterized protein</fullName>
    </submittedName>
</protein>